<evidence type="ECO:0000256" key="4">
    <source>
        <dbReference type="ARBA" id="ARBA00022759"/>
    </source>
</evidence>
<dbReference type="PANTHER" id="PTHR35579:SF3">
    <property type="entry name" value="CRISPR SYSTEM CMS ENDORIBONUCLEASE CSM3"/>
    <property type="match status" value="1"/>
</dbReference>
<keyword evidence="11" id="KW-1185">Reference proteome</keyword>
<organism evidence="10 11">
    <name type="scientific">Pelotomaculum isophthalicicum JI</name>
    <dbReference type="NCBI Taxonomy" id="947010"/>
    <lineage>
        <taxon>Bacteria</taxon>
        <taxon>Bacillati</taxon>
        <taxon>Bacillota</taxon>
        <taxon>Clostridia</taxon>
        <taxon>Eubacteriales</taxon>
        <taxon>Desulfotomaculaceae</taxon>
        <taxon>Pelotomaculum</taxon>
    </lineage>
</organism>
<keyword evidence="5" id="KW-0378">Hydrolase</keyword>
<dbReference type="Pfam" id="PF03787">
    <property type="entry name" value="RAMPs"/>
    <property type="match status" value="1"/>
</dbReference>
<proteinExistence type="inferred from homology"/>
<protein>
    <recommendedName>
        <fullName evidence="2">CRISPR system Cms endoribonuclease Csm3</fullName>
    </recommendedName>
    <alternativeName>
        <fullName evidence="8">CRISPR type III A-associated RAMP protein Csm3</fullName>
    </alternativeName>
</protein>
<comment type="caution">
    <text evidence="10">The sequence shown here is derived from an EMBL/GenBank/DDBJ whole genome shotgun (WGS) entry which is preliminary data.</text>
</comment>
<evidence type="ECO:0000256" key="8">
    <source>
        <dbReference type="ARBA" id="ARBA00033183"/>
    </source>
</evidence>
<dbReference type="InterPro" id="IPR005537">
    <property type="entry name" value="RAMP_III_fam"/>
</dbReference>
<keyword evidence="6" id="KW-0694">RNA-binding</keyword>
<feature type="domain" description="CRISPR type III-associated protein" evidence="9">
    <location>
        <begin position="16"/>
        <end position="207"/>
    </location>
</feature>
<evidence type="ECO:0000256" key="1">
    <source>
        <dbReference type="ARBA" id="ARBA00006342"/>
    </source>
</evidence>
<evidence type="ECO:0000256" key="5">
    <source>
        <dbReference type="ARBA" id="ARBA00022801"/>
    </source>
</evidence>
<dbReference type="AlphaFoldDB" id="A0A9X4GZF5"/>
<evidence type="ECO:0000256" key="3">
    <source>
        <dbReference type="ARBA" id="ARBA00022722"/>
    </source>
</evidence>
<gene>
    <name evidence="10" type="primary">csm3</name>
    <name evidence="10" type="ORF">L7E55_10115</name>
</gene>
<name>A0A9X4GZF5_9FIRM</name>
<keyword evidence="4" id="KW-0255">Endonuclease</keyword>
<dbReference type="EMBL" id="JAKOAV010000017">
    <property type="protein sequence ID" value="MDF9408705.1"/>
    <property type="molecule type" value="Genomic_DNA"/>
</dbReference>
<evidence type="ECO:0000256" key="2">
    <source>
        <dbReference type="ARBA" id="ARBA00022150"/>
    </source>
</evidence>
<evidence type="ECO:0000256" key="6">
    <source>
        <dbReference type="ARBA" id="ARBA00022884"/>
    </source>
</evidence>
<dbReference type="NCBIfam" id="TIGR02582">
    <property type="entry name" value="cas7_TM1809"/>
    <property type="match status" value="1"/>
</dbReference>
<dbReference type="GO" id="GO:0016787">
    <property type="term" value="F:hydrolase activity"/>
    <property type="evidence" value="ECO:0007669"/>
    <property type="project" value="UniProtKB-KW"/>
</dbReference>
<dbReference type="PANTHER" id="PTHR35579">
    <property type="entry name" value="CRISPR SYSTEM CMS ENDORIBONUCLEASE CSM3"/>
    <property type="match status" value="1"/>
</dbReference>
<dbReference type="GO" id="GO:0004519">
    <property type="term" value="F:endonuclease activity"/>
    <property type="evidence" value="ECO:0007669"/>
    <property type="project" value="UniProtKB-KW"/>
</dbReference>
<sequence>MKLERHAIIKGVIFCETGLRIGGSNDDIEIGGNDNPIIRNPVTDLPYIPGSSLKGRMRSLLELKHSAITQQTGKPCDCGQCNICKIFGTHGTHKARESVLGPTRIIVRDAFLTSESVKELKAANQEKGIYYTEVKHENLVDRKTGKAEHPRPNERVPAGSKFDFEIVLRIFENDNENAALNLIREGLSLVQKEYLGGSGSRGYGKVRFINTTIDGVPFVLEEGK</sequence>
<accession>A0A9X4GZF5</accession>
<evidence type="ECO:0000313" key="11">
    <source>
        <dbReference type="Proteomes" id="UP001154312"/>
    </source>
</evidence>
<keyword evidence="3" id="KW-0540">Nuclease</keyword>
<dbReference type="InterPro" id="IPR013412">
    <property type="entry name" value="CRISPR-assoc_RAMP_Csm3"/>
</dbReference>
<dbReference type="RefSeq" id="WP_277444072.1">
    <property type="nucleotide sequence ID" value="NZ_JAKOAV010000017.1"/>
</dbReference>
<dbReference type="GO" id="GO:0051607">
    <property type="term" value="P:defense response to virus"/>
    <property type="evidence" value="ECO:0007669"/>
    <property type="project" value="UniProtKB-KW"/>
</dbReference>
<dbReference type="InterPro" id="IPR052216">
    <property type="entry name" value="CRISPR_Csm3_endoribonuclease"/>
</dbReference>
<dbReference type="GO" id="GO:0003723">
    <property type="term" value="F:RNA binding"/>
    <property type="evidence" value="ECO:0007669"/>
    <property type="project" value="UniProtKB-KW"/>
</dbReference>
<keyword evidence="7" id="KW-0051">Antiviral defense</keyword>
<evidence type="ECO:0000256" key="7">
    <source>
        <dbReference type="ARBA" id="ARBA00023118"/>
    </source>
</evidence>
<reference evidence="10" key="1">
    <citation type="submission" date="2022-02" db="EMBL/GenBank/DDBJ databases">
        <authorList>
            <person name="Leng L."/>
        </authorList>
    </citation>
    <scope>NUCLEOTIDE SEQUENCE</scope>
    <source>
        <strain evidence="10">JI</strain>
    </source>
</reference>
<evidence type="ECO:0000313" key="10">
    <source>
        <dbReference type="EMBL" id="MDF9408705.1"/>
    </source>
</evidence>
<comment type="similarity">
    <text evidence="1">Belongs to the CRISPR-associated Csm3 family.</text>
</comment>
<dbReference type="Proteomes" id="UP001154312">
    <property type="component" value="Unassembled WGS sequence"/>
</dbReference>
<evidence type="ECO:0000259" key="9">
    <source>
        <dbReference type="Pfam" id="PF03787"/>
    </source>
</evidence>